<evidence type="ECO:0000313" key="2">
    <source>
        <dbReference type="EMBL" id="NHN30200.1"/>
    </source>
</evidence>
<evidence type="ECO:0000313" key="3">
    <source>
        <dbReference type="Proteomes" id="UP001165962"/>
    </source>
</evidence>
<comment type="caution">
    <text evidence="2">The sequence shown here is derived from an EMBL/GenBank/DDBJ whole genome shotgun (WGS) entry which is preliminary data.</text>
</comment>
<organism evidence="2 3">
    <name type="scientific">Paenibacillus agricola</name>
    <dbReference type="NCBI Taxonomy" id="2716264"/>
    <lineage>
        <taxon>Bacteria</taxon>
        <taxon>Bacillati</taxon>
        <taxon>Bacillota</taxon>
        <taxon>Bacilli</taxon>
        <taxon>Bacillales</taxon>
        <taxon>Paenibacillaceae</taxon>
        <taxon>Paenibacillus</taxon>
    </lineage>
</organism>
<name>A0ABX0J1Q3_9BACL</name>
<dbReference type="InterPro" id="IPR002575">
    <property type="entry name" value="Aminoglycoside_PTrfase"/>
</dbReference>
<dbReference type="PANTHER" id="PTHR39179">
    <property type="entry name" value="SPORE COAT PROTEIN I"/>
    <property type="match status" value="1"/>
</dbReference>
<sequence>MKDDKKSSLVVRLVTEKHLEYALKSLFLTPDRQQFITQTEQMLVQKGLEVAAPIPTLNGELSMIYKGAPYVLYEWIDGKQAQLHHPDHLGAIVKMMAKFHHISRSLIFPPHIKIEAPPDRWKEYEQRRQTMKHWLRKHKNSETPIDDIIKDYIPFFCKIAKKALKGLRKASASYEHDIRKVYTCESLVHGDLHHCNVIYRKGTGKPTMIDFEDVRYDLPSKDLLRIFSMYKKYTPFNKKEFIYMMKTYERNNPLSPEVKNLVYIDMLFPHIFERMLRKKIYKKKSAQIIKKQIKREKDKAICVYQNYFKQKGHEMEGQL</sequence>
<keyword evidence="3" id="KW-1185">Reference proteome</keyword>
<dbReference type="RefSeq" id="WP_166148960.1">
    <property type="nucleotide sequence ID" value="NZ_JAAOIW010000003.1"/>
</dbReference>
<dbReference type="Pfam" id="PF01636">
    <property type="entry name" value="APH"/>
    <property type="match status" value="1"/>
</dbReference>
<dbReference type="EMBL" id="JAAOIW010000003">
    <property type="protein sequence ID" value="NHN30200.1"/>
    <property type="molecule type" value="Genomic_DNA"/>
</dbReference>
<dbReference type="Gene3D" id="3.30.200.20">
    <property type="entry name" value="Phosphorylase Kinase, domain 1"/>
    <property type="match status" value="1"/>
</dbReference>
<protein>
    <submittedName>
        <fullName evidence="2">Phosphotransferase</fullName>
    </submittedName>
</protein>
<dbReference type="SUPFAM" id="SSF56112">
    <property type="entry name" value="Protein kinase-like (PK-like)"/>
    <property type="match status" value="1"/>
</dbReference>
<dbReference type="Gene3D" id="3.90.1200.10">
    <property type="match status" value="1"/>
</dbReference>
<evidence type="ECO:0000259" key="1">
    <source>
        <dbReference type="Pfam" id="PF01636"/>
    </source>
</evidence>
<accession>A0ABX0J1Q3</accession>
<dbReference type="Proteomes" id="UP001165962">
    <property type="component" value="Unassembled WGS sequence"/>
</dbReference>
<dbReference type="InterPro" id="IPR011009">
    <property type="entry name" value="Kinase-like_dom_sf"/>
</dbReference>
<dbReference type="PANTHER" id="PTHR39179:SF3">
    <property type="entry name" value="COTS-RELATED PROTEIN"/>
    <property type="match status" value="1"/>
</dbReference>
<gene>
    <name evidence="2" type="ORF">G9U52_10180</name>
</gene>
<proteinExistence type="predicted"/>
<feature type="domain" description="Aminoglycoside phosphotransferase" evidence="1">
    <location>
        <begin position="7"/>
        <end position="227"/>
    </location>
</feature>
<reference evidence="2" key="1">
    <citation type="submission" date="2020-03" db="EMBL/GenBank/DDBJ databases">
        <title>Draft sequencing of Paenibacilllus sp. S3N08.</title>
        <authorList>
            <person name="Kim D.-U."/>
        </authorList>
    </citation>
    <scope>NUCLEOTIDE SEQUENCE</scope>
    <source>
        <strain evidence="2">S3N08</strain>
    </source>
</reference>
<dbReference type="InterPro" id="IPR047175">
    <property type="entry name" value="CotS-like"/>
</dbReference>